<proteinExistence type="predicted"/>
<evidence type="ECO:0000313" key="2">
    <source>
        <dbReference type="Proteomes" id="UP000023152"/>
    </source>
</evidence>
<evidence type="ECO:0000313" key="1">
    <source>
        <dbReference type="EMBL" id="ETO07434.1"/>
    </source>
</evidence>
<accession>X6M0Q2</accession>
<protein>
    <submittedName>
        <fullName evidence="1">Uncharacterized protein</fullName>
    </submittedName>
</protein>
<sequence length="262" mass="30660">MDNSNIMNASDFPEHIIDDNDIQHNISQVKHLTIYKLMIKLQMTVNSVISIKKKNQIKKGGYEHKMIAMSSVSELNRIQVMITTSENPYNFLIIIYTSSAYNIAWTSRDNNNNNNNDDNIEHDDNNNNNRIIIKNILQRHHYFNLLKKLFFFNICVTECDQYRYCSIFENFIVWKDLDNNMTLEINCILWCVKLLDRHLKIFGIDTASCKIFFCKLLKNVEIQYRISTKGSSLTILHSQNMKATSSGQININSMNEKDEDLL</sequence>
<comment type="caution">
    <text evidence="1">The sequence shown here is derived from an EMBL/GenBank/DDBJ whole genome shotgun (WGS) entry which is preliminary data.</text>
</comment>
<dbReference type="AlphaFoldDB" id="X6M0Q2"/>
<dbReference type="EMBL" id="ASPP01026168">
    <property type="protein sequence ID" value="ETO07434.1"/>
    <property type="molecule type" value="Genomic_DNA"/>
</dbReference>
<reference evidence="1 2" key="1">
    <citation type="journal article" date="2013" name="Curr. Biol.">
        <title>The Genome of the Foraminiferan Reticulomyxa filosa.</title>
        <authorList>
            <person name="Glockner G."/>
            <person name="Hulsmann N."/>
            <person name="Schleicher M."/>
            <person name="Noegel A.A."/>
            <person name="Eichinger L."/>
            <person name="Gallinger C."/>
            <person name="Pawlowski J."/>
            <person name="Sierra R."/>
            <person name="Euteneuer U."/>
            <person name="Pillet L."/>
            <person name="Moustafa A."/>
            <person name="Platzer M."/>
            <person name="Groth M."/>
            <person name="Szafranski K."/>
            <person name="Schliwa M."/>
        </authorList>
    </citation>
    <scope>NUCLEOTIDE SEQUENCE [LARGE SCALE GENOMIC DNA]</scope>
</reference>
<gene>
    <name evidence="1" type="ORF">RFI_29966</name>
</gene>
<dbReference type="Proteomes" id="UP000023152">
    <property type="component" value="Unassembled WGS sequence"/>
</dbReference>
<organism evidence="1 2">
    <name type="scientific">Reticulomyxa filosa</name>
    <dbReference type="NCBI Taxonomy" id="46433"/>
    <lineage>
        <taxon>Eukaryota</taxon>
        <taxon>Sar</taxon>
        <taxon>Rhizaria</taxon>
        <taxon>Retaria</taxon>
        <taxon>Foraminifera</taxon>
        <taxon>Monothalamids</taxon>
        <taxon>Reticulomyxidae</taxon>
        <taxon>Reticulomyxa</taxon>
    </lineage>
</organism>
<name>X6M0Q2_RETFI</name>
<keyword evidence="2" id="KW-1185">Reference proteome</keyword>